<dbReference type="GeneID" id="54364850"/>
<feature type="domain" description="Protein kinase" evidence="1">
    <location>
        <begin position="57"/>
        <end position="278"/>
    </location>
</feature>
<dbReference type="Gene3D" id="3.90.1200.10">
    <property type="match status" value="1"/>
</dbReference>
<reference evidence="3" key="3">
    <citation type="submission" date="2025-08" db="UniProtKB">
        <authorList>
            <consortium name="RefSeq"/>
        </authorList>
    </citation>
    <scope>IDENTIFICATION</scope>
    <source>
        <strain evidence="3">CBS 342.82</strain>
    </source>
</reference>
<proteinExistence type="predicted"/>
<dbReference type="RefSeq" id="XP_033458668.1">
    <property type="nucleotide sequence ID" value="XM_033607050.1"/>
</dbReference>
<accession>A0A6J3M3Y3</accession>
<dbReference type="Proteomes" id="UP000504637">
    <property type="component" value="Unplaced"/>
</dbReference>
<dbReference type="GO" id="GO:0005524">
    <property type="term" value="F:ATP binding"/>
    <property type="evidence" value="ECO:0007669"/>
    <property type="project" value="InterPro"/>
</dbReference>
<gene>
    <name evidence="3" type="ORF">K489DRAFT_402497</name>
</gene>
<reference evidence="3" key="1">
    <citation type="submission" date="2020-01" db="EMBL/GenBank/DDBJ databases">
        <authorList>
            <consortium name="DOE Joint Genome Institute"/>
            <person name="Haridas S."/>
            <person name="Albert R."/>
            <person name="Binder M."/>
            <person name="Bloem J."/>
            <person name="Labutti K."/>
            <person name="Salamov A."/>
            <person name="Andreopoulos B."/>
            <person name="Baker S.E."/>
            <person name="Barry K."/>
            <person name="Bills G."/>
            <person name="Bluhm B.H."/>
            <person name="Cannon C."/>
            <person name="Castanera R."/>
            <person name="Culley D.E."/>
            <person name="Daum C."/>
            <person name="Ezra D."/>
            <person name="Gonzalez J.B."/>
            <person name="Henrissat B."/>
            <person name="Kuo A."/>
            <person name="Liang C."/>
            <person name="Lipzen A."/>
            <person name="Lutzoni F."/>
            <person name="Magnuson J."/>
            <person name="Mondo S."/>
            <person name="Nolan M."/>
            <person name="Ohm R."/>
            <person name="Pangilinan J."/>
            <person name="Park H.-J."/>
            <person name="Ramirez L."/>
            <person name="Alfaro M."/>
            <person name="Sun H."/>
            <person name="Tritt A."/>
            <person name="Yoshinaga Y."/>
            <person name="Zwiers L.-H."/>
            <person name="Turgeon B.G."/>
            <person name="Goodwin S.B."/>
            <person name="Spatafora J.W."/>
            <person name="Crous P.W."/>
            <person name="Grigoriev I.V."/>
        </authorList>
    </citation>
    <scope>NUCLEOTIDE SEQUENCE</scope>
    <source>
        <strain evidence="3">CBS 342.82</strain>
    </source>
</reference>
<organism evidence="3">
    <name type="scientific">Dissoconium aciculare CBS 342.82</name>
    <dbReference type="NCBI Taxonomy" id="1314786"/>
    <lineage>
        <taxon>Eukaryota</taxon>
        <taxon>Fungi</taxon>
        <taxon>Dikarya</taxon>
        <taxon>Ascomycota</taxon>
        <taxon>Pezizomycotina</taxon>
        <taxon>Dothideomycetes</taxon>
        <taxon>Dothideomycetidae</taxon>
        <taxon>Mycosphaerellales</taxon>
        <taxon>Dissoconiaceae</taxon>
        <taxon>Dissoconium</taxon>
    </lineage>
</organism>
<evidence type="ECO:0000313" key="2">
    <source>
        <dbReference type="Proteomes" id="UP000504637"/>
    </source>
</evidence>
<dbReference type="InterPro" id="IPR051678">
    <property type="entry name" value="AGP_Transferase"/>
</dbReference>
<dbReference type="InterPro" id="IPR011009">
    <property type="entry name" value="Kinase-like_dom_sf"/>
</dbReference>
<protein>
    <recommendedName>
        <fullName evidence="1">Protein kinase domain-containing protein</fullName>
    </recommendedName>
</protein>
<dbReference type="InterPro" id="IPR002575">
    <property type="entry name" value="Aminoglycoside_PTrfase"/>
</dbReference>
<dbReference type="PANTHER" id="PTHR21310">
    <property type="entry name" value="AMINOGLYCOSIDE PHOSPHOTRANSFERASE-RELATED-RELATED"/>
    <property type="match status" value="1"/>
</dbReference>
<dbReference type="OrthoDB" id="3250044at2759"/>
<dbReference type="SUPFAM" id="SSF56112">
    <property type="entry name" value="Protein kinase-like (PK-like)"/>
    <property type="match status" value="1"/>
</dbReference>
<reference evidence="3" key="2">
    <citation type="submission" date="2020-04" db="EMBL/GenBank/DDBJ databases">
        <authorList>
            <consortium name="NCBI Genome Project"/>
        </authorList>
    </citation>
    <scope>NUCLEOTIDE SEQUENCE</scope>
    <source>
        <strain evidence="3">CBS 342.82</strain>
    </source>
</reference>
<dbReference type="PANTHER" id="PTHR21310:SF39">
    <property type="entry name" value="AMINOGLYCOSIDE PHOSPHOTRANSFERASE DOMAIN-CONTAINING PROTEIN"/>
    <property type="match status" value="1"/>
</dbReference>
<evidence type="ECO:0000259" key="1">
    <source>
        <dbReference type="PROSITE" id="PS50011"/>
    </source>
</evidence>
<dbReference type="InterPro" id="IPR000719">
    <property type="entry name" value="Prot_kinase_dom"/>
</dbReference>
<dbReference type="Pfam" id="PF01636">
    <property type="entry name" value="APH"/>
    <property type="match status" value="1"/>
</dbReference>
<name>A0A6J3M3Y3_9PEZI</name>
<dbReference type="GO" id="GO:0004672">
    <property type="term" value="F:protein kinase activity"/>
    <property type="evidence" value="ECO:0007669"/>
    <property type="project" value="InterPro"/>
</dbReference>
<dbReference type="AlphaFoldDB" id="A0A6J3M3Y3"/>
<sequence>MLSAYRLEELQHNQCERIISLLVARYQVHLPTTFSSPYAGNLDFDPICELKMNLDVWSEYELLVACSVGEVIFNLKGGTTVIRITDSILVKIVMPDDREYMNQKAAYRELQGTKLKVPKPLRHFVRGLRSYLFMEYIKGGTLEQRFVRDSHSKTSLLPRMVKSDIPGSLASDGLVGGFPWGDNRTYIRSVAELRARIDQRLRIRRLTLTLAPAPYVLCHLDLNLRNIMIDEGDQVVLLDWANAAFYPSIFELASLSSCGDAYLLTDEDVVNDYDLRCL</sequence>
<evidence type="ECO:0000313" key="3">
    <source>
        <dbReference type="RefSeq" id="XP_033458668.1"/>
    </source>
</evidence>
<keyword evidence="2" id="KW-1185">Reference proteome</keyword>
<dbReference type="PROSITE" id="PS50011">
    <property type="entry name" value="PROTEIN_KINASE_DOM"/>
    <property type="match status" value="1"/>
</dbReference>